<evidence type="ECO:0000313" key="2">
    <source>
        <dbReference type="EMBL" id="SNC76829.1"/>
    </source>
</evidence>
<feature type="signal peptide" evidence="1">
    <location>
        <begin position="1"/>
        <end position="19"/>
    </location>
</feature>
<proteinExistence type="predicted"/>
<feature type="chain" id="PRO_5012058334" description="Outer membrane protein beta-barrel domain-containing protein" evidence="1">
    <location>
        <begin position="20"/>
        <end position="218"/>
    </location>
</feature>
<protein>
    <recommendedName>
        <fullName evidence="4">Outer membrane protein beta-barrel domain-containing protein</fullName>
    </recommendedName>
</protein>
<organism evidence="2 3">
    <name type="scientific">Hymenobacter gelipurpurascens</name>
    <dbReference type="NCBI Taxonomy" id="89968"/>
    <lineage>
        <taxon>Bacteria</taxon>
        <taxon>Pseudomonadati</taxon>
        <taxon>Bacteroidota</taxon>
        <taxon>Cytophagia</taxon>
        <taxon>Cytophagales</taxon>
        <taxon>Hymenobacteraceae</taxon>
        <taxon>Hymenobacter</taxon>
    </lineage>
</organism>
<dbReference type="AlphaFoldDB" id="A0A212UEZ8"/>
<keyword evidence="1" id="KW-0732">Signal</keyword>
<dbReference type="Proteomes" id="UP000198131">
    <property type="component" value="Unassembled WGS sequence"/>
</dbReference>
<dbReference type="RefSeq" id="WP_088844840.1">
    <property type="nucleotide sequence ID" value="NZ_FYEW01000002.1"/>
</dbReference>
<gene>
    <name evidence="2" type="ORF">SAMN06265337_3583</name>
</gene>
<name>A0A212UEZ8_9BACT</name>
<evidence type="ECO:0008006" key="4">
    <source>
        <dbReference type="Google" id="ProtNLM"/>
    </source>
</evidence>
<sequence>MAPHLLLAASLACPLAAVAQQQLITQVAPDTLTASQPTGLGQSAAAPQPWYRPRHLVLQTGGGVGMVAVGAGYGFWKDRSELDILVGYVPEKYAGSHLTIFTAKYMYSPWVVPLGEKWQLRPLTVGAYASYTHGVINDGTSGQYEKGYYWFSRDTRVGPLLGSRVSFRRQTPSGQSRNASLYYELGSNDLYILSYALNRKGLSPTDILTLSLGLKFDF</sequence>
<dbReference type="OrthoDB" id="5381546at2"/>
<keyword evidence="3" id="KW-1185">Reference proteome</keyword>
<accession>A0A212UEZ8</accession>
<dbReference type="EMBL" id="FYEW01000002">
    <property type="protein sequence ID" value="SNC76829.1"/>
    <property type="molecule type" value="Genomic_DNA"/>
</dbReference>
<reference evidence="3" key="1">
    <citation type="submission" date="2017-06" db="EMBL/GenBank/DDBJ databases">
        <authorList>
            <person name="Varghese N."/>
            <person name="Submissions S."/>
        </authorList>
    </citation>
    <scope>NUCLEOTIDE SEQUENCE [LARGE SCALE GENOMIC DNA]</scope>
    <source>
        <strain evidence="3">DSM 11116</strain>
    </source>
</reference>
<evidence type="ECO:0000256" key="1">
    <source>
        <dbReference type="SAM" id="SignalP"/>
    </source>
</evidence>
<evidence type="ECO:0000313" key="3">
    <source>
        <dbReference type="Proteomes" id="UP000198131"/>
    </source>
</evidence>